<accession>A0AAF1KJZ9</accession>
<dbReference type="SUPFAM" id="SSF158634">
    <property type="entry name" value="RPA2825-like"/>
    <property type="match status" value="1"/>
</dbReference>
<dbReference type="EMBL" id="JAAEDH010000008">
    <property type="protein sequence ID" value="MBR0655139.1"/>
    <property type="molecule type" value="Genomic_DNA"/>
</dbReference>
<evidence type="ECO:0000313" key="3">
    <source>
        <dbReference type="Proteomes" id="UP001196068"/>
    </source>
</evidence>
<feature type="domain" description="DUF3597" evidence="1">
    <location>
        <begin position="3"/>
        <end position="116"/>
    </location>
</feature>
<evidence type="ECO:0000259" key="1">
    <source>
        <dbReference type="Pfam" id="PF12200"/>
    </source>
</evidence>
<sequence>MSIFGSIVSRIFGTHPAAATPGTPAADLAAPASTMEAVDVHAMLAGLAANHGETLRWETSIVDLLKLLDIDSSLHARQELAKELHFAGDLEDSASMNVWLHKAVMQKLAENGGRVPAELHG</sequence>
<dbReference type="AlphaFoldDB" id="A0AAF1KJZ9"/>
<name>A0AAF1KJZ9_9PROT</name>
<reference evidence="2" key="1">
    <citation type="submission" date="2020-01" db="EMBL/GenBank/DDBJ databases">
        <authorList>
            <person name="Rat A."/>
        </authorList>
    </citation>
    <scope>NUCLEOTIDE SEQUENCE</scope>
    <source>
        <strain evidence="2">LMG 28251</strain>
    </source>
</reference>
<comment type="caution">
    <text evidence="2">The sequence shown here is derived from an EMBL/GenBank/DDBJ whole genome shotgun (WGS) entry which is preliminary data.</text>
</comment>
<keyword evidence="3" id="KW-1185">Reference proteome</keyword>
<dbReference type="InterPro" id="IPR022016">
    <property type="entry name" value="DUF3597"/>
</dbReference>
<dbReference type="Pfam" id="PF12200">
    <property type="entry name" value="DUF3597"/>
    <property type="match status" value="1"/>
</dbReference>
<dbReference type="Proteomes" id="UP001196068">
    <property type="component" value="Unassembled WGS sequence"/>
</dbReference>
<dbReference type="RefSeq" id="WP_211873977.1">
    <property type="nucleotide sequence ID" value="NZ_JAAEDH010000008.1"/>
</dbReference>
<evidence type="ECO:0000313" key="2">
    <source>
        <dbReference type="EMBL" id="MBR0655139.1"/>
    </source>
</evidence>
<gene>
    <name evidence="2" type="ORF">GXW79_08600</name>
</gene>
<organism evidence="2 3">
    <name type="scientific">Plastoroseomonas arctica</name>
    <dbReference type="NCBI Taxonomy" id="1509237"/>
    <lineage>
        <taxon>Bacteria</taxon>
        <taxon>Pseudomonadati</taxon>
        <taxon>Pseudomonadota</taxon>
        <taxon>Alphaproteobacteria</taxon>
        <taxon>Acetobacterales</taxon>
        <taxon>Acetobacteraceae</taxon>
        <taxon>Plastoroseomonas</taxon>
    </lineage>
</organism>
<protein>
    <submittedName>
        <fullName evidence="2">DUF3597 domain-containing protein</fullName>
    </submittedName>
</protein>
<proteinExistence type="predicted"/>
<reference evidence="2" key="2">
    <citation type="journal article" date="2021" name="Syst. Appl. Microbiol.">
        <title>Roseomonas hellenica sp. nov., isolated from roots of wild-growing Alkanna tinctoria.</title>
        <authorList>
            <person name="Rat A."/>
            <person name="Naranjo H.D."/>
            <person name="Lebbe L."/>
            <person name="Cnockaert M."/>
            <person name="Krigas N."/>
            <person name="Grigoriadou K."/>
            <person name="Maloupa E."/>
            <person name="Willems A."/>
        </authorList>
    </citation>
    <scope>NUCLEOTIDE SEQUENCE</scope>
    <source>
        <strain evidence="2">LMG 28251</strain>
    </source>
</reference>